<feature type="compositionally biased region" description="Basic and acidic residues" evidence="6">
    <location>
        <begin position="293"/>
        <end position="305"/>
    </location>
</feature>
<feature type="compositionally biased region" description="Polar residues" evidence="6">
    <location>
        <begin position="182"/>
        <end position="202"/>
    </location>
</feature>
<dbReference type="FunFam" id="3.40.50.1000:FF:000063">
    <property type="entry name" value="Nuclear elongation and deformation protein"/>
    <property type="match status" value="1"/>
</dbReference>
<evidence type="ECO:0000256" key="3">
    <source>
        <dbReference type="ARBA" id="ARBA00012638"/>
    </source>
</evidence>
<dbReference type="GO" id="GO:0008195">
    <property type="term" value="F:phosphatidate phosphatase activity"/>
    <property type="evidence" value="ECO:0007669"/>
    <property type="project" value="UniProtKB-EC"/>
</dbReference>
<evidence type="ECO:0000313" key="8">
    <source>
        <dbReference type="EMBL" id="KAF7725230.1"/>
    </source>
</evidence>
<gene>
    <name evidence="8" type="ORF">EC973_000318</name>
</gene>
<evidence type="ECO:0000256" key="4">
    <source>
        <dbReference type="ARBA" id="ARBA00022553"/>
    </source>
</evidence>
<dbReference type="InterPro" id="IPR023214">
    <property type="entry name" value="HAD_sf"/>
</dbReference>
<evidence type="ECO:0000256" key="5">
    <source>
        <dbReference type="ARBA" id="ARBA00022801"/>
    </source>
</evidence>
<dbReference type="GO" id="GO:0019432">
    <property type="term" value="P:triglyceride biosynthetic process"/>
    <property type="evidence" value="ECO:0007669"/>
    <property type="project" value="TreeGrafter"/>
</dbReference>
<dbReference type="InterPro" id="IPR007651">
    <property type="entry name" value="Lipin_N"/>
</dbReference>
<accession>A0A8H7BNL3</accession>
<keyword evidence="9" id="KW-1185">Reference proteome</keyword>
<dbReference type="InterPro" id="IPR036412">
    <property type="entry name" value="HAD-like_sf"/>
</dbReference>
<name>A0A8H7BNL3_9FUNG</name>
<feature type="region of interest" description="Disordered" evidence="6">
    <location>
        <begin position="182"/>
        <end position="203"/>
    </location>
</feature>
<feature type="domain" description="LNS2/PITP" evidence="7">
    <location>
        <begin position="606"/>
        <end position="761"/>
    </location>
</feature>
<organism evidence="8 9">
    <name type="scientific">Apophysomyces ossiformis</name>
    <dbReference type="NCBI Taxonomy" id="679940"/>
    <lineage>
        <taxon>Eukaryota</taxon>
        <taxon>Fungi</taxon>
        <taxon>Fungi incertae sedis</taxon>
        <taxon>Mucoromycota</taxon>
        <taxon>Mucoromycotina</taxon>
        <taxon>Mucoromycetes</taxon>
        <taxon>Mucorales</taxon>
        <taxon>Mucorineae</taxon>
        <taxon>Mucoraceae</taxon>
        <taxon>Apophysomyces</taxon>
    </lineage>
</organism>
<dbReference type="GO" id="GO:0009062">
    <property type="term" value="P:fatty acid catabolic process"/>
    <property type="evidence" value="ECO:0007669"/>
    <property type="project" value="TreeGrafter"/>
</dbReference>
<dbReference type="SMART" id="SM00775">
    <property type="entry name" value="LNS2"/>
    <property type="match status" value="1"/>
</dbReference>
<dbReference type="EC" id="3.1.3.4" evidence="3"/>
<comment type="caution">
    <text evidence="8">The sequence shown here is derived from an EMBL/GenBank/DDBJ whole genome shotgun (WGS) entry which is preliminary data.</text>
</comment>
<dbReference type="Gene3D" id="3.40.50.1000">
    <property type="entry name" value="HAD superfamily/HAD-like"/>
    <property type="match status" value="1"/>
</dbReference>
<evidence type="ECO:0000256" key="2">
    <source>
        <dbReference type="ARBA" id="ARBA00005476"/>
    </source>
</evidence>
<feature type="region of interest" description="Disordered" evidence="6">
    <location>
        <begin position="293"/>
        <end position="388"/>
    </location>
</feature>
<dbReference type="EMBL" id="JABAYA010000101">
    <property type="protein sequence ID" value="KAF7725230.1"/>
    <property type="molecule type" value="Genomic_DNA"/>
</dbReference>
<keyword evidence="5" id="KW-0378">Hydrolase</keyword>
<dbReference type="InterPro" id="IPR031703">
    <property type="entry name" value="Lipin_mid"/>
</dbReference>
<reference evidence="8" key="1">
    <citation type="submission" date="2020-01" db="EMBL/GenBank/DDBJ databases">
        <title>Genome Sequencing of Three Apophysomyces-Like Fungal Strains Confirms a Novel Fungal Genus in the Mucoromycota with divergent Burkholderia-like Endosymbiotic Bacteria.</title>
        <authorList>
            <person name="Stajich J.E."/>
            <person name="Macias A.M."/>
            <person name="Carter-House D."/>
            <person name="Lovett B."/>
            <person name="Kasson L.R."/>
            <person name="Berry K."/>
            <person name="Grigoriev I."/>
            <person name="Chang Y."/>
            <person name="Spatafora J."/>
            <person name="Kasson M.T."/>
        </authorList>
    </citation>
    <scope>NUCLEOTIDE SEQUENCE</scope>
    <source>
        <strain evidence="8">NRRL A-21654</strain>
    </source>
</reference>
<comment type="similarity">
    <text evidence="2">Belongs to the lipin family.</text>
</comment>
<feature type="compositionally biased region" description="Basic and acidic residues" evidence="6">
    <location>
        <begin position="349"/>
        <end position="367"/>
    </location>
</feature>
<sequence>MEYVGKIGSLITSINNFYNEINPATLSGSIDIVVVEQPNGDLKSSPFHVRFGKLSVLRPQEKKVEIRVNGELAPYPMKVGEAGEAFFVFETDHDVPEEFQTSPLMTAEAEQSKDNEEPPYLNIGESSQHTQENEKDTSIPERIKDEFDDENDQNTTPVELRSPKMIIEEQLDKTVTKMDVQNTTRTPNNTDTQQPDLIQPPQNDIYPMDDGSTLLERIIPGSITTTTVSKESFIVRPANGDTHSIRMYVTRTSECCDSIEEHNNASTAVKKVYNDSGDAESIVLDMAGYKASRSIEKRERQETKDSTNTITVPDAESGRSSIAPSNPDIANEVVTNENHIMASNQTCEKSLKTDKSEDNALSKEIESPRSGVAKNDVGNGNGSKEQQLNVKMKSGQVYLVEMSLCGFSTFGPEEEKNNRVFAEHQVTFDNFLRNPNILNDQRLVFRYENRFYAAGRTGSLFTSLLVFRKSLTATEEVDQKTHIAESKDTLSVGRGWRQWWSRSSTATPAVRNDENTEKDTTTYTTTTKATSVGWTADSKTEGAIEDLNPLFPPRKRYAKTLRLTSDQLKSLNLKKGVNTITFSVTSYLGTATCAAKVFFWDHDVQVVISDIDGTITKSDTLGHVFTMIGKDWTHDGIAKLYTDVHNNGYQFLYLTSRAIGQADYTREYLKKVVQDKYQLPDGPVIMSPDRLFASFHREVIMRKPEVFKMACLKDVQRLFGDNSPFYAGFGNRITDAVSYRSVNVPASRIFTIDPYGDLKLELLQGYKSSYIDLNDLVDQIFPPIKKEEVVQERFNDWNFWKPPLPEVDIPELQTDIPAPTSPKPKPILPDCSSLPKASVIESPPPRIRRKRDILKSLTSRSSSTQSHHKPSPPMLKPSASTPTLLSRSSSFESVDSRKCETASTVASTPPSQSACEADFDDTDLDATVDALEDIPFL</sequence>
<dbReference type="Pfam" id="PF16876">
    <property type="entry name" value="Lipin_mid"/>
    <property type="match status" value="1"/>
</dbReference>
<feature type="compositionally biased region" description="Polar residues" evidence="6">
    <location>
        <begin position="901"/>
        <end position="914"/>
    </location>
</feature>
<protein>
    <recommendedName>
        <fullName evidence="3">phosphatidate phosphatase</fullName>
        <ecNumber evidence="3">3.1.3.4</ecNumber>
    </recommendedName>
</protein>
<evidence type="ECO:0000259" key="7">
    <source>
        <dbReference type="SMART" id="SM00775"/>
    </source>
</evidence>
<feature type="region of interest" description="Disordered" evidence="6">
    <location>
        <begin position="105"/>
        <end position="139"/>
    </location>
</feature>
<dbReference type="OrthoDB" id="4567at2759"/>
<dbReference type="InterPro" id="IPR013209">
    <property type="entry name" value="LNS2"/>
</dbReference>
<evidence type="ECO:0000313" key="9">
    <source>
        <dbReference type="Proteomes" id="UP000605846"/>
    </source>
</evidence>
<proteinExistence type="inferred from homology"/>
<dbReference type="AlphaFoldDB" id="A0A8H7BNL3"/>
<comment type="cofactor">
    <cofactor evidence="1">
        <name>Mg(2+)</name>
        <dbReference type="ChEBI" id="CHEBI:18420"/>
    </cofactor>
</comment>
<dbReference type="GO" id="GO:0005634">
    <property type="term" value="C:nucleus"/>
    <property type="evidence" value="ECO:0007669"/>
    <property type="project" value="TreeGrafter"/>
</dbReference>
<dbReference type="InterPro" id="IPR026058">
    <property type="entry name" value="LIPIN"/>
</dbReference>
<keyword evidence="4" id="KW-0597">Phosphoprotein</keyword>
<dbReference type="Proteomes" id="UP000605846">
    <property type="component" value="Unassembled WGS sequence"/>
</dbReference>
<dbReference type="PANTHER" id="PTHR12181">
    <property type="entry name" value="LIPIN"/>
    <property type="match status" value="1"/>
</dbReference>
<evidence type="ECO:0000256" key="6">
    <source>
        <dbReference type="SAM" id="MobiDB-lite"/>
    </source>
</evidence>
<evidence type="ECO:0000256" key="1">
    <source>
        <dbReference type="ARBA" id="ARBA00001946"/>
    </source>
</evidence>
<feature type="region of interest" description="Disordered" evidence="6">
    <location>
        <begin position="810"/>
        <end position="845"/>
    </location>
</feature>
<dbReference type="PANTHER" id="PTHR12181:SF12">
    <property type="entry name" value="PHOSPHATIDATE PHOSPHATASE"/>
    <property type="match status" value="1"/>
</dbReference>
<feature type="region of interest" description="Disordered" evidence="6">
    <location>
        <begin position="857"/>
        <end position="920"/>
    </location>
</feature>
<dbReference type="Pfam" id="PF08235">
    <property type="entry name" value="LNS2"/>
    <property type="match status" value="1"/>
</dbReference>
<dbReference type="SUPFAM" id="SSF56784">
    <property type="entry name" value="HAD-like"/>
    <property type="match status" value="1"/>
</dbReference>
<feature type="compositionally biased region" description="Polar residues" evidence="6">
    <location>
        <begin position="333"/>
        <end position="348"/>
    </location>
</feature>
<dbReference type="InterPro" id="IPR031315">
    <property type="entry name" value="LNS2/PITP"/>
</dbReference>
<dbReference type="Pfam" id="PF04571">
    <property type="entry name" value="Lipin_N"/>
    <property type="match status" value="1"/>
</dbReference>